<keyword evidence="2" id="KW-1185">Reference proteome</keyword>
<name>A0ACA9RJ37_9GLOM</name>
<sequence length="107" mass="12579">MNIKIALFNVLNYYWKYPICEALLATLLDPRNKKIEFATYSQRLEAKAYLVAEYEVFKEQETILTNTVQIDNLEEEENVLLAVMYEPIQESDINNEIQTYLALLKIP</sequence>
<evidence type="ECO:0000313" key="2">
    <source>
        <dbReference type="Proteomes" id="UP000789920"/>
    </source>
</evidence>
<dbReference type="Proteomes" id="UP000789920">
    <property type="component" value="Unassembled WGS sequence"/>
</dbReference>
<gene>
    <name evidence="1" type="ORF">RPERSI_LOCUS19889</name>
</gene>
<protein>
    <submittedName>
        <fullName evidence="1">35344_t:CDS:1</fullName>
    </submittedName>
</protein>
<evidence type="ECO:0000313" key="1">
    <source>
        <dbReference type="EMBL" id="CAG8795076.1"/>
    </source>
</evidence>
<organism evidence="1 2">
    <name type="scientific">Racocetra persica</name>
    <dbReference type="NCBI Taxonomy" id="160502"/>
    <lineage>
        <taxon>Eukaryota</taxon>
        <taxon>Fungi</taxon>
        <taxon>Fungi incertae sedis</taxon>
        <taxon>Mucoromycota</taxon>
        <taxon>Glomeromycotina</taxon>
        <taxon>Glomeromycetes</taxon>
        <taxon>Diversisporales</taxon>
        <taxon>Gigasporaceae</taxon>
        <taxon>Racocetra</taxon>
    </lineage>
</organism>
<dbReference type="EMBL" id="CAJVQC010055181">
    <property type="protein sequence ID" value="CAG8795076.1"/>
    <property type="molecule type" value="Genomic_DNA"/>
</dbReference>
<accession>A0ACA9RJ37</accession>
<proteinExistence type="predicted"/>
<comment type="caution">
    <text evidence="1">The sequence shown here is derived from an EMBL/GenBank/DDBJ whole genome shotgun (WGS) entry which is preliminary data.</text>
</comment>
<reference evidence="1" key="1">
    <citation type="submission" date="2021-06" db="EMBL/GenBank/DDBJ databases">
        <authorList>
            <person name="Kallberg Y."/>
            <person name="Tangrot J."/>
            <person name="Rosling A."/>
        </authorList>
    </citation>
    <scope>NUCLEOTIDE SEQUENCE</scope>
    <source>
        <strain evidence="1">MA461A</strain>
    </source>
</reference>
<feature type="non-terminal residue" evidence="1">
    <location>
        <position position="107"/>
    </location>
</feature>